<dbReference type="OrthoDB" id="674604at2759"/>
<evidence type="ECO:0000259" key="1">
    <source>
        <dbReference type="Pfam" id="PF06985"/>
    </source>
</evidence>
<protein>
    <recommendedName>
        <fullName evidence="1">Heterokaryon incompatibility domain-containing protein</fullName>
    </recommendedName>
</protein>
<feature type="domain" description="Heterokaryon incompatibility" evidence="1">
    <location>
        <begin position="38"/>
        <end position="88"/>
    </location>
</feature>
<gene>
    <name evidence="2" type="ORF">ABOM_003653</name>
</gene>
<reference evidence="2 3" key="1">
    <citation type="journal article" date="2016" name="Genome Biol. Evol.">
        <title>Draft genome sequence of an aflatoxigenic Aspergillus species, A. bombycis.</title>
        <authorList>
            <person name="Moore G.G."/>
            <person name="Mack B.M."/>
            <person name="Beltz S.B."/>
            <person name="Gilbert M.K."/>
        </authorList>
    </citation>
    <scope>NUCLEOTIDE SEQUENCE [LARGE SCALE GENOMIC DNA]</scope>
    <source>
        <strain evidence="3">NRRL 26010</strain>
    </source>
</reference>
<evidence type="ECO:0000313" key="2">
    <source>
        <dbReference type="EMBL" id="OGM47056.1"/>
    </source>
</evidence>
<sequence>MRLLNTRTLQLTEFVDFIPPYAILSHTWSPKEVSFQEIHAAEARHKQYAWVDTCCIDKSSSADLSEAINSMFRWYARAHVCYVYLAGVEGPYRKDAKTILLTYTPDGAASRWYSRGWTLQELLAPSNIIFYNREWQRIGTKRQLLTEISDIASVDEVNLVKLNLKPTCIGQKISWASRRKLPE</sequence>
<dbReference type="RefSeq" id="XP_022390773.1">
    <property type="nucleotide sequence ID" value="XM_022530783.1"/>
</dbReference>
<proteinExistence type="predicted"/>
<comment type="caution">
    <text evidence="2">The sequence shown here is derived from an EMBL/GenBank/DDBJ whole genome shotgun (WGS) entry which is preliminary data.</text>
</comment>
<dbReference type="STRING" id="109264.A0A1F8A5Q3"/>
<evidence type="ECO:0000313" key="3">
    <source>
        <dbReference type="Proteomes" id="UP000179179"/>
    </source>
</evidence>
<dbReference type="PANTHER" id="PTHR10622:SF10">
    <property type="entry name" value="HET DOMAIN-CONTAINING PROTEIN"/>
    <property type="match status" value="1"/>
</dbReference>
<organism evidence="2 3">
    <name type="scientific">Aspergillus bombycis</name>
    <dbReference type="NCBI Taxonomy" id="109264"/>
    <lineage>
        <taxon>Eukaryota</taxon>
        <taxon>Fungi</taxon>
        <taxon>Dikarya</taxon>
        <taxon>Ascomycota</taxon>
        <taxon>Pezizomycotina</taxon>
        <taxon>Eurotiomycetes</taxon>
        <taxon>Eurotiomycetidae</taxon>
        <taxon>Eurotiales</taxon>
        <taxon>Aspergillaceae</taxon>
        <taxon>Aspergillus</taxon>
    </lineage>
</organism>
<dbReference type="Proteomes" id="UP000179179">
    <property type="component" value="Unassembled WGS sequence"/>
</dbReference>
<keyword evidence="3" id="KW-1185">Reference proteome</keyword>
<dbReference type="Pfam" id="PF06985">
    <property type="entry name" value="HET"/>
    <property type="match status" value="1"/>
</dbReference>
<dbReference type="AlphaFoldDB" id="A0A1F8A5Q3"/>
<dbReference type="InterPro" id="IPR010730">
    <property type="entry name" value="HET"/>
</dbReference>
<name>A0A1F8A5Q3_9EURO</name>
<accession>A0A1F8A5Q3</accession>
<dbReference type="PANTHER" id="PTHR10622">
    <property type="entry name" value="HET DOMAIN-CONTAINING PROTEIN"/>
    <property type="match status" value="1"/>
</dbReference>
<dbReference type="EMBL" id="LYCR01000026">
    <property type="protein sequence ID" value="OGM47056.1"/>
    <property type="molecule type" value="Genomic_DNA"/>
</dbReference>
<dbReference type="GeneID" id="34447043"/>